<evidence type="ECO:0000256" key="13">
    <source>
        <dbReference type="ARBA" id="ARBA00023288"/>
    </source>
</evidence>
<evidence type="ECO:0000313" key="15">
    <source>
        <dbReference type="EMBL" id="CAB4007021.1"/>
    </source>
</evidence>
<evidence type="ECO:0000256" key="5">
    <source>
        <dbReference type="ARBA" id="ARBA00022481"/>
    </source>
</evidence>
<evidence type="ECO:0000256" key="10">
    <source>
        <dbReference type="ARBA" id="ARBA00023134"/>
    </source>
</evidence>
<keyword evidence="7" id="KW-0967">Endosome</keyword>
<keyword evidence="14" id="KW-0636">Prenylation</keyword>
<dbReference type="SMART" id="SM00174">
    <property type="entry name" value="RHO"/>
    <property type="match status" value="1"/>
</dbReference>
<dbReference type="SMART" id="SM00176">
    <property type="entry name" value="RAN"/>
    <property type="match status" value="1"/>
</dbReference>
<dbReference type="EMBL" id="CACRXK020005675">
    <property type="protein sequence ID" value="CAB4007021.1"/>
    <property type="molecule type" value="Genomic_DNA"/>
</dbReference>
<dbReference type="Gene3D" id="3.40.50.300">
    <property type="entry name" value="P-loop containing nucleotide triphosphate hydrolases"/>
    <property type="match status" value="1"/>
</dbReference>
<evidence type="ECO:0000256" key="8">
    <source>
        <dbReference type="ARBA" id="ARBA00022801"/>
    </source>
</evidence>
<dbReference type="GO" id="GO:0016020">
    <property type="term" value="C:membrane"/>
    <property type="evidence" value="ECO:0007669"/>
    <property type="project" value="UniProtKB-SubCell"/>
</dbReference>
<name>A0A7D9ICF2_PARCT</name>
<dbReference type="SMART" id="SM00175">
    <property type="entry name" value="RAB"/>
    <property type="match status" value="1"/>
</dbReference>
<keyword evidence="8" id="KW-0378">Hydrolase</keyword>
<dbReference type="InterPro" id="IPR027417">
    <property type="entry name" value="P-loop_NTPase"/>
</dbReference>
<evidence type="ECO:0000256" key="11">
    <source>
        <dbReference type="ARBA" id="ARBA00023136"/>
    </source>
</evidence>
<comment type="similarity">
    <text evidence="3">Belongs to the small GTPase superfamily. Rab family.</text>
</comment>
<dbReference type="SMART" id="SM00173">
    <property type="entry name" value="RAS"/>
    <property type="match status" value="1"/>
</dbReference>
<evidence type="ECO:0000256" key="7">
    <source>
        <dbReference type="ARBA" id="ARBA00022753"/>
    </source>
</evidence>
<accession>A0A7D9ICF2</accession>
<dbReference type="InterPro" id="IPR001806">
    <property type="entry name" value="Small_GTPase"/>
</dbReference>
<evidence type="ECO:0000256" key="2">
    <source>
        <dbReference type="ARBA" id="ARBA00004635"/>
    </source>
</evidence>
<evidence type="ECO:0000256" key="1">
    <source>
        <dbReference type="ARBA" id="ARBA00004177"/>
    </source>
</evidence>
<protein>
    <recommendedName>
        <fullName evidence="4">small monomeric GTPase</fullName>
        <ecNumber evidence="4">3.6.5.2</ecNumber>
    </recommendedName>
</protein>
<evidence type="ECO:0000256" key="4">
    <source>
        <dbReference type="ARBA" id="ARBA00011984"/>
    </source>
</evidence>
<keyword evidence="16" id="KW-1185">Reference proteome</keyword>
<evidence type="ECO:0000313" key="16">
    <source>
        <dbReference type="Proteomes" id="UP001152795"/>
    </source>
</evidence>
<gene>
    <name evidence="15" type="ORF">PACLA_8A051198</name>
</gene>
<dbReference type="NCBIfam" id="TIGR00231">
    <property type="entry name" value="small_GTP"/>
    <property type="match status" value="1"/>
</dbReference>
<evidence type="ECO:0000256" key="14">
    <source>
        <dbReference type="ARBA" id="ARBA00023289"/>
    </source>
</evidence>
<comment type="caution">
    <text evidence="15">The sequence shown here is derived from an EMBL/GenBank/DDBJ whole genome shotgun (WGS) entry which is preliminary data.</text>
</comment>
<keyword evidence="6" id="KW-0547">Nucleotide-binding</keyword>
<evidence type="ECO:0000256" key="3">
    <source>
        <dbReference type="ARBA" id="ARBA00006270"/>
    </source>
</evidence>
<dbReference type="PRINTS" id="PR00449">
    <property type="entry name" value="RASTRNSFRMNG"/>
</dbReference>
<keyword evidence="5" id="KW-0488">Methylation</keyword>
<dbReference type="SUPFAM" id="SSF52540">
    <property type="entry name" value="P-loop containing nucleoside triphosphate hydrolases"/>
    <property type="match status" value="1"/>
</dbReference>
<dbReference type="GO" id="GO:0005525">
    <property type="term" value="F:GTP binding"/>
    <property type="evidence" value="ECO:0007669"/>
    <property type="project" value="UniProtKB-KW"/>
</dbReference>
<evidence type="ECO:0000256" key="12">
    <source>
        <dbReference type="ARBA" id="ARBA00023157"/>
    </source>
</evidence>
<keyword evidence="9" id="KW-0007">Acetylation</keyword>
<dbReference type="FunFam" id="3.40.50.300:FF:000402">
    <property type="entry name" value="Ras-related protein Rab-27A"/>
    <property type="match status" value="1"/>
</dbReference>
<evidence type="ECO:0000256" key="6">
    <source>
        <dbReference type="ARBA" id="ARBA00022741"/>
    </source>
</evidence>
<proteinExistence type="inferred from homology"/>
<dbReference type="Proteomes" id="UP001152795">
    <property type="component" value="Unassembled WGS sequence"/>
</dbReference>
<keyword evidence="12" id="KW-1015">Disulfide bond</keyword>
<keyword evidence="10" id="KW-0342">GTP-binding</keyword>
<comment type="subcellular location">
    <subcellularLocation>
        <location evidence="1">Endosome</location>
    </subcellularLocation>
    <subcellularLocation>
        <location evidence="2">Membrane</location>
        <topology evidence="2">Lipid-anchor</topology>
    </subcellularLocation>
</comment>
<dbReference type="InterPro" id="IPR050305">
    <property type="entry name" value="Small_GTPase_Rab"/>
</dbReference>
<sequence>MAESSHSGTDYDYLIKFLALGDSGVGKTSLLYRYTDGKFNPKFISTVGIDFREKRVVHHPQALDGTKATKGQRIHLQLWDTAGQERFRSLTTAFFRDAMGFLLVFDLTHEQSFVNIRNWLSQLQTHAYCENPDIVLLGNKADLQDTRVVDGNEARNVAENLGLKYFETSAATGQNVNEAVESLLDQVMRRMETCVDADLLPSSFINNNRNSTRLREVDEANEESGGCPC</sequence>
<dbReference type="AlphaFoldDB" id="A0A7D9ICF2"/>
<dbReference type="PROSITE" id="PS51420">
    <property type="entry name" value="RHO"/>
    <property type="match status" value="1"/>
</dbReference>
<dbReference type="PANTHER" id="PTHR47980">
    <property type="entry name" value="LD44762P"/>
    <property type="match status" value="1"/>
</dbReference>
<dbReference type="EC" id="3.6.5.2" evidence="4"/>
<keyword evidence="11" id="KW-0472">Membrane</keyword>
<dbReference type="GO" id="GO:0005768">
    <property type="term" value="C:endosome"/>
    <property type="evidence" value="ECO:0007669"/>
    <property type="project" value="UniProtKB-SubCell"/>
</dbReference>
<reference evidence="15" key="1">
    <citation type="submission" date="2020-04" db="EMBL/GenBank/DDBJ databases">
        <authorList>
            <person name="Alioto T."/>
            <person name="Alioto T."/>
            <person name="Gomez Garrido J."/>
        </authorList>
    </citation>
    <scope>NUCLEOTIDE SEQUENCE</scope>
    <source>
        <strain evidence="15">A484AB</strain>
    </source>
</reference>
<dbReference type="PROSITE" id="PS51421">
    <property type="entry name" value="RAS"/>
    <property type="match status" value="1"/>
</dbReference>
<organism evidence="15 16">
    <name type="scientific">Paramuricea clavata</name>
    <name type="common">Red gorgonian</name>
    <name type="synonym">Violescent sea-whip</name>
    <dbReference type="NCBI Taxonomy" id="317549"/>
    <lineage>
        <taxon>Eukaryota</taxon>
        <taxon>Metazoa</taxon>
        <taxon>Cnidaria</taxon>
        <taxon>Anthozoa</taxon>
        <taxon>Octocorallia</taxon>
        <taxon>Malacalcyonacea</taxon>
        <taxon>Plexauridae</taxon>
        <taxon>Paramuricea</taxon>
    </lineage>
</organism>
<evidence type="ECO:0000256" key="9">
    <source>
        <dbReference type="ARBA" id="ARBA00022990"/>
    </source>
</evidence>
<dbReference type="PROSITE" id="PS51419">
    <property type="entry name" value="RAB"/>
    <property type="match status" value="1"/>
</dbReference>
<dbReference type="GO" id="GO:0003925">
    <property type="term" value="F:G protein activity"/>
    <property type="evidence" value="ECO:0007669"/>
    <property type="project" value="UniProtKB-EC"/>
</dbReference>
<dbReference type="OrthoDB" id="9989112at2759"/>
<dbReference type="InterPro" id="IPR005225">
    <property type="entry name" value="Small_GTP-bd"/>
</dbReference>
<keyword evidence="13" id="KW-0449">Lipoprotein</keyword>
<dbReference type="Pfam" id="PF00071">
    <property type="entry name" value="Ras"/>
    <property type="match status" value="1"/>
</dbReference>